<evidence type="ECO:0000313" key="2">
    <source>
        <dbReference type="Proteomes" id="UP000182658"/>
    </source>
</evidence>
<proteinExistence type="predicted"/>
<protein>
    <submittedName>
        <fullName evidence="1">Uncharacterized protein</fullName>
    </submittedName>
</protein>
<reference evidence="1 2" key="1">
    <citation type="submission" date="2016-10" db="EMBL/GenBank/DDBJ databases">
        <title>Draft genome sequence of Coniochaeta ligniaria NRRL30616, a lignocellulolytic fungus for bioabatement of inhibitors in plant biomass hydrolysates.</title>
        <authorList>
            <consortium name="DOE Joint Genome Institute"/>
            <person name="Jimenez D.J."/>
            <person name="Hector R.E."/>
            <person name="Riley R."/>
            <person name="Sun H."/>
            <person name="Grigoriev I.V."/>
            <person name="Van Elsas J.D."/>
            <person name="Nichols N.N."/>
        </authorList>
    </citation>
    <scope>NUCLEOTIDE SEQUENCE [LARGE SCALE GENOMIC DNA]</scope>
    <source>
        <strain evidence="1 2">NRRL 30616</strain>
    </source>
</reference>
<dbReference type="Proteomes" id="UP000182658">
    <property type="component" value="Unassembled WGS sequence"/>
</dbReference>
<sequence length="431" mass="49479">MSDPLPLDEPTLSAYMRVIRGNDTLQHLIEAFPNLEQKVLKSPSTLTALERRQLFDFPNVDDEAAYIAQVSTRSRDKLLSTVMSNPSMLSDDELALLDRRFWSPRTREESATMWQSLLKRVQVTADRIYRLRDVPQLFSEGEAFRQAAIELNGRRQKIRDEQQSRYHAANLNPPPIPPWMDDLARRFKEEKENRFVVKEKHEQQFNTWGFVALIDAEAQAISADRWNSFCKHFGGLHKLAMRRNGAYSMLLNRTWKLFLFNGPPDVSVSLDPDADHSAFRSAFRSLVNQDETSPCSVAQGVQTSSTPVEVLRKHHGFLTNTFLVINKTCIDSVVDQRSWDDMRILALEADFPQPGRTYVEGYRGWTWVRFEQLVYRFYGARLDNKLGMDEIWKAAQGSFHSAFAAMDPEVAKAHTFFDGVIGAGDQFYGVE</sequence>
<name>A0A1J7I8D0_9PEZI</name>
<keyword evidence="2" id="KW-1185">Reference proteome</keyword>
<gene>
    <name evidence="1" type="ORF">CONLIGDRAFT_673941</name>
</gene>
<dbReference type="EMBL" id="KV875105">
    <property type="protein sequence ID" value="OIW23734.1"/>
    <property type="molecule type" value="Genomic_DNA"/>
</dbReference>
<dbReference type="STRING" id="1408157.A0A1J7I8D0"/>
<organism evidence="1 2">
    <name type="scientific">Coniochaeta ligniaria NRRL 30616</name>
    <dbReference type="NCBI Taxonomy" id="1408157"/>
    <lineage>
        <taxon>Eukaryota</taxon>
        <taxon>Fungi</taxon>
        <taxon>Dikarya</taxon>
        <taxon>Ascomycota</taxon>
        <taxon>Pezizomycotina</taxon>
        <taxon>Sordariomycetes</taxon>
        <taxon>Sordariomycetidae</taxon>
        <taxon>Coniochaetales</taxon>
        <taxon>Coniochaetaceae</taxon>
        <taxon>Coniochaeta</taxon>
    </lineage>
</organism>
<accession>A0A1J7I8D0</accession>
<evidence type="ECO:0000313" key="1">
    <source>
        <dbReference type="EMBL" id="OIW23734.1"/>
    </source>
</evidence>
<dbReference type="InParanoid" id="A0A1J7I8D0"/>
<dbReference type="AlphaFoldDB" id="A0A1J7I8D0"/>
<dbReference type="OrthoDB" id="4777915at2759"/>